<dbReference type="InterPro" id="IPR008928">
    <property type="entry name" value="6-hairpin_glycosidase_sf"/>
</dbReference>
<evidence type="ECO:0000259" key="5">
    <source>
        <dbReference type="Pfam" id="PF00759"/>
    </source>
</evidence>
<keyword evidence="3" id="KW-0624">Polysaccharide degradation</keyword>
<keyword evidence="8" id="KW-1185">Reference proteome</keyword>
<feature type="chain" id="PRO_5046592273" evidence="4">
    <location>
        <begin position="26"/>
        <end position="847"/>
    </location>
</feature>
<sequence>MARYAACGLIAVLLAGTTATTTATAQTTIRTPAQPEMVLGKAGYYEAPAVNVLVFSNWYDGLFADSKISGVEIIQQGTRTATNGDVRLSSTPGQWDAIGRLVERKVDTATGAITVTLEYPDYNWRYQIRSERRDGAVAVSVILDAPVPAALAGKAGFNLEFLPTAYFHHSYMADGRTGTFPLYPADAMTATPERNAASGRNEGPGAEPTAIAQGTRFVLAPEDPARRVTITSTAPVQLFDGRNQAQNGWFVLRSILPNGRTGKVLEWTIQPNSVPGWLRPPVIAHSQLGYTPTGAKVATIELDRNDRRTLPARLLRIGEDGRMTPVKTAPAKRWGDYLRYNYLQLDFSAVRDPGLYVIEYGETRTAPFRIAADAYAGAWHPTLDVYFPVAMDHMFVNEGNRVWHGDAHRDDARQAPVDHEHIDLYAQGPTTDTRFKPGDHIPGLAVGGWFDAGDFDIRTQSQYQVVRSLVDTWERWRPTRDTTSVDWTRRRTELHVPDGTPDLLQQIRHGALQLIAQFDAVGHAIHGIVEPDVAQYTHLGDASTKTDGLIYDPMLKIGEEKNGRSGTPDDRWAFTTKASALNYGSIAALAATSRALKEMDPALSTKALGIATKIWAEEQSHAPDLYQHGNTTGGPLDAERFSAAVELLRTTRDPRYATAVQSLWPAMEKTFMFNPRDAVAAIPVMPASYRDGMIPAVRAFAAAATKNATASPFGVPITTGGWAGSGTVLSTALNAYVLHKAFPEIMPADPVFRGLEFLVGHHPGSDISFVSGVGTQSKEVAYGNNRADFSFIAGGVVPGVLVIKPDFPENHEDWPFFWGENEYVIPEGAMWIELVHAVQDLQAAPAG</sequence>
<dbReference type="Proteomes" id="UP001404104">
    <property type="component" value="Unassembled WGS sequence"/>
</dbReference>
<dbReference type="CDD" id="cd02850">
    <property type="entry name" value="E_set_Cellulase_N"/>
    <property type="match status" value="1"/>
</dbReference>
<dbReference type="SUPFAM" id="SSF81296">
    <property type="entry name" value="E set domains"/>
    <property type="match status" value="1"/>
</dbReference>
<feature type="domain" description="Glycoside hydrolase family 9" evidence="5">
    <location>
        <begin position="402"/>
        <end position="779"/>
    </location>
</feature>
<organism evidence="7 8">
    <name type="scientific">Sphingomonas qilianensis</name>
    <dbReference type="NCBI Taxonomy" id="1736690"/>
    <lineage>
        <taxon>Bacteria</taxon>
        <taxon>Pseudomonadati</taxon>
        <taxon>Pseudomonadota</taxon>
        <taxon>Alphaproteobacteria</taxon>
        <taxon>Sphingomonadales</taxon>
        <taxon>Sphingomonadaceae</taxon>
        <taxon>Sphingomonas</taxon>
    </lineage>
</organism>
<keyword evidence="2" id="KW-0119">Carbohydrate metabolism</keyword>
<gene>
    <name evidence="7" type="ORF">ABC969_11035</name>
</gene>
<protein>
    <submittedName>
        <fullName evidence="7">Glycoside hydrolase family 9 protein</fullName>
    </submittedName>
</protein>
<reference evidence="7 8" key="1">
    <citation type="submission" date="2024-05" db="EMBL/GenBank/DDBJ databases">
        <authorList>
            <person name="Liu Q."/>
            <person name="Xin Y.-H."/>
        </authorList>
    </citation>
    <scope>NUCLEOTIDE SEQUENCE [LARGE SCALE GENOMIC DNA]</scope>
    <source>
        <strain evidence="7 8">CGMCC 1.15349</strain>
    </source>
</reference>
<dbReference type="Gene3D" id="2.60.40.10">
    <property type="entry name" value="Immunoglobulins"/>
    <property type="match status" value="1"/>
</dbReference>
<dbReference type="SUPFAM" id="SSF48208">
    <property type="entry name" value="Six-hairpin glycosidases"/>
    <property type="match status" value="1"/>
</dbReference>
<dbReference type="InterPro" id="IPR004197">
    <property type="entry name" value="Cellulase_Ig-like"/>
</dbReference>
<dbReference type="Pfam" id="PF00759">
    <property type="entry name" value="Glyco_hydro_9"/>
    <property type="match status" value="1"/>
</dbReference>
<feature type="signal peptide" evidence="4">
    <location>
        <begin position="1"/>
        <end position="25"/>
    </location>
</feature>
<dbReference type="RefSeq" id="WP_345864949.1">
    <property type="nucleotide sequence ID" value="NZ_JBDIMF010000004.1"/>
</dbReference>
<dbReference type="InterPro" id="IPR001701">
    <property type="entry name" value="Glyco_hydro_9"/>
</dbReference>
<evidence type="ECO:0000256" key="2">
    <source>
        <dbReference type="ARBA" id="ARBA00023277"/>
    </source>
</evidence>
<dbReference type="Pfam" id="PF02927">
    <property type="entry name" value="CelD_N"/>
    <property type="match status" value="1"/>
</dbReference>
<dbReference type="EMBL" id="JBDIMF010000004">
    <property type="protein sequence ID" value="MEN2786952.1"/>
    <property type="molecule type" value="Genomic_DNA"/>
</dbReference>
<comment type="caution">
    <text evidence="7">The sequence shown here is derived from an EMBL/GenBank/DDBJ whole genome shotgun (WGS) entry which is preliminary data.</text>
</comment>
<evidence type="ECO:0000256" key="1">
    <source>
        <dbReference type="ARBA" id="ARBA00007072"/>
    </source>
</evidence>
<dbReference type="InterPro" id="IPR012341">
    <property type="entry name" value="6hp_glycosidase-like_sf"/>
</dbReference>
<keyword evidence="7" id="KW-0378">Hydrolase</keyword>
<feature type="domain" description="Cellulase Ig-like" evidence="6">
    <location>
        <begin position="283"/>
        <end position="363"/>
    </location>
</feature>
<keyword evidence="4" id="KW-0732">Signal</keyword>
<dbReference type="GO" id="GO:0016787">
    <property type="term" value="F:hydrolase activity"/>
    <property type="evidence" value="ECO:0007669"/>
    <property type="project" value="UniProtKB-KW"/>
</dbReference>
<evidence type="ECO:0000256" key="3">
    <source>
        <dbReference type="ARBA" id="ARBA00023326"/>
    </source>
</evidence>
<evidence type="ECO:0000313" key="8">
    <source>
        <dbReference type="Proteomes" id="UP001404104"/>
    </source>
</evidence>
<dbReference type="InterPro" id="IPR013783">
    <property type="entry name" value="Ig-like_fold"/>
</dbReference>
<evidence type="ECO:0000259" key="6">
    <source>
        <dbReference type="Pfam" id="PF02927"/>
    </source>
</evidence>
<evidence type="ECO:0000313" key="7">
    <source>
        <dbReference type="EMBL" id="MEN2786952.1"/>
    </source>
</evidence>
<dbReference type="InterPro" id="IPR014756">
    <property type="entry name" value="Ig_E-set"/>
</dbReference>
<comment type="similarity">
    <text evidence="1">Belongs to the glycosyl hydrolase 9 (cellulase E) family.</text>
</comment>
<accession>A0ABU9XSY7</accession>
<proteinExistence type="inferred from homology"/>
<name>A0ABU9XSY7_9SPHN</name>
<evidence type="ECO:0000256" key="4">
    <source>
        <dbReference type="SAM" id="SignalP"/>
    </source>
</evidence>
<dbReference type="Gene3D" id="1.50.10.10">
    <property type="match status" value="1"/>
</dbReference>